<organism evidence="1 2">
    <name type="scientific">Cytospora mali</name>
    <name type="common">Apple Valsa canker fungus</name>
    <name type="synonym">Valsa mali</name>
    <dbReference type="NCBI Taxonomy" id="578113"/>
    <lineage>
        <taxon>Eukaryota</taxon>
        <taxon>Fungi</taxon>
        <taxon>Dikarya</taxon>
        <taxon>Ascomycota</taxon>
        <taxon>Pezizomycotina</taxon>
        <taxon>Sordariomycetes</taxon>
        <taxon>Sordariomycetidae</taxon>
        <taxon>Diaporthales</taxon>
        <taxon>Cytosporaceae</taxon>
        <taxon>Cytospora</taxon>
    </lineage>
</organism>
<reference evidence="2" key="1">
    <citation type="submission" date="2014-12" db="EMBL/GenBank/DDBJ databases">
        <title>Genome Sequence of Valsa Canker Pathogens Uncovers a Specific Adaption of Colonization on Woody Bark.</title>
        <authorList>
            <person name="Yin Z."/>
            <person name="Liu H."/>
            <person name="Gao X."/>
            <person name="Li Z."/>
            <person name="Song N."/>
            <person name="Ke X."/>
            <person name="Dai Q."/>
            <person name="Wu Y."/>
            <person name="Sun Y."/>
            <person name="Xu J.-R."/>
            <person name="Kang Z.K."/>
            <person name="Wang L."/>
            <person name="Huang L."/>
        </authorList>
    </citation>
    <scope>NUCLEOTIDE SEQUENCE [LARGE SCALE GENOMIC DNA]</scope>
    <source>
        <strain evidence="2">SXYL134</strain>
    </source>
</reference>
<gene>
    <name evidence="1" type="ORF">VP1G_09095</name>
</gene>
<dbReference type="EMBL" id="KN714793">
    <property type="protein sequence ID" value="KUI61949.1"/>
    <property type="molecule type" value="Genomic_DNA"/>
</dbReference>
<accession>A0A194VDI3</accession>
<protein>
    <submittedName>
        <fullName evidence="1">Uncharacterized protein</fullName>
    </submittedName>
</protein>
<dbReference type="OrthoDB" id="3565477at2759"/>
<dbReference type="Gene3D" id="2.60.120.260">
    <property type="entry name" value="Galactose-binding domain-like"/>
    <property type="match status" value="1"/>
</dbReference>
<dbReference type="AlphaFoldDB" id="A0A194VDI3"/>
<evidence type="ECO:0000313" key="1">
    <source>
        <dbReference type="EMBL" id="KUI61949.1"/>
    </source>
</evidence>
<proteinExistence type="predicted"/>
<keyword evidence="2" id="KW-1185">Reference proteome</keyword>
<dbReference type="Proteomes" id="UP000078576">
    <property type="component" value="Unassembled WGS sequence"/>
</dbReference>
<evidence type="ECO:0000313" key="2">
    <source>
        <dbReference type="Proteomes" id="UP000078576"/>
    </source>
</evidence>
<name>A0A194VDI3_CYTMA</name>
<sequence length="85" mass="9735">MVTNPSWEDGTEGWTYTYPGTTTDQYSTDGSYSLTFSNLNVLTYNRIQQTLEGLQIGVEYDVSLDFLGVLYHRLTNVVDNILYKH</sequence>